<protein>
    <submittedName>
        <fullName evidence="2">Uncharacterized protein DUF4133</fullName>
    </submittedName>
</protein>
<dbReference type="Pfam" id="PF13571">
    <property type="entry name" value="DUF4133"/>
    <property type="match status" value="1"/>
</dbReference>
<sequence>MATSVYRINKGINRPIEFKGLRGQYITYLAVGLVALLLLFTLLYLAGTSLFACLVVVLLLGSGLIAGVYHLDKTYGEYGLSKRLARRRIPAALRLRSRNLFLHLHRKETRHGHSR</sequence>
<keyword evidence="1" id="KW-1133">Transmembrane helix</keyword>
<keyword evidence="1" id="KW-0472">Membrane</keyword>
<organism evidence="2 3">
    <name type="scientific">Pontibacter mucosus</name>
    <dbReference type="NCBI Taxonomy" id="1649266"/>
    <lineage>
        <taxon>Bacteria</taxon>
        <taxon>Pseudomonadati</taxon>
        <taxon>Bacteroidota</taxon>
        <taxon>Cytophagia</taxon>
        <taxon>Cytophagales</taxon>
        <taxon>Hymenobacteraceae</taxon>
        <taxon>Pontibacter</taxon>
    </lineage>
</organism>
<dbReference type="EMBL" id="QBKI01000009">
    <property type="protein sequence ID" value="PTX15095.1"/>
    <property type="molecule type" value="Genomic_DNA"/>
</dbReference>
<evidence type="ECO:0000313" key="2">
    <source>
        <dbReference type="EMBL" id="PTX15095.1"/>
    </source>
</evidence>
<dbReference type="Proteomes" id="UP000244225">
    <property type="component" value="Unassembled WGS sequence"/>
</dbReference>
<dbReference type="AlphaFoldDB" id="A0A2T5YEJ9"/>
<feature type="transmembrane region" description="Helical" evidence="1">
    <location>
        <begin position="25"/>
        <end position="43"/>
    </location>
</feature>
<reference evidence="2 3" key="1">
    <citation type="submission" date="2018-04" db="EMBL/GenBank/DDBJ databases">
        <title>Genomic Encyclopedia of Archaeal and Bacterial Type Strains, Phase II (KMG-II): from individual species to whole genera.</title>
        <authorList>
            <person name="Goeker M."/>
        </authorList>
    </citation>
    <scope>NUCLEOTIDE SEQUENCE [LARGE SCALE GENOMIC DNA]</scope>
    <source>
        <strain evidence="2 3">DSM 100162</strain>
    </source>
</reference>
<evidence type="ECO:0000256" key="1">
    <source>
        <dbReference type="SAM" id="Phobius"/>
    </source>
</evidence>
<feature type="transmembrane region" description="Helical" evidence="1">
    <location>
        <begin position="49"/>
        <end position="71"/>
    </location>
</feature>
<keyword evidence="3" id="KW-1185">Reference proteome</keyword>
<evidence type="ECO:0000313" key="3">
    <source>
        <dbReference type="Proteomes" id="UP000244225"/>
    </source>
</evidence>
<dbReference type="RefSeq" id="WP_108213094.1">
    <property type="nucleotide sequence ID" value="NZ_QBKI01000009.1"/>
</dbReference>
<dbReference type="InterPro" id="IPR025407">
    <property type="entry name" value="DUF4133"/>
</dbReference>
<comment type="caution">
    <text evidence="2">The sequence shown here is derived from an EMBL/GenBank/DDBJ whole genome shotgun (WGS) entry which is preliminary data.</text>
</comment>
<accession>A0A2T5YEJ9</accession>
<name>A0A2T5YEJ9_9BACT</name>
<keyword evidence="1" id="KW-0812">Transmembrane</keyword>
<gene>
    <name evidence="2" type="ORF">C8N40_109193</name>
</gene>
<proteinExistence type="predicted"/>